<evidence type="ECO:0000256" key="1">
    <source>
        <dbReference type="ARBA" id="ARBA00004141"/>
    </source>
</evidence>
<dbReference type="SUPFAM" id="SSF103473">
    <property type="entry name" value="MFS general substrate transporter"/>
    <property type="match status" value="1"/>
</dbReference>
<keyword evidence="8" id="KW-1185">Reference proteome</keyword>
<sequence length="384" mass="41943">MLLRNTIQFFRLKPVVAVGFLFATSSLLVAVWASALPFIKLRLGLNDSQLGLLLLFAPLGSIVGVLTSTTVFSKIKIGNWLGMGNLAQCTLFCLEVYSPNVIWFSGALFLRGYFGFLNGVANNMVASRLENEYNRKFLSTCHAMYSIGGAIGAAYTAILFGFEIKSLYQILGMYVLVTITVFSLRPFYLKHDYFIHSKSGFKLPNKSILGLSFICMVIFMTEGSIVDWSSIYMKRELLAPLFYISLGYGGFSVAMTLGRLNGDIIIPKLGDKKIIIYGSLIAAFGILMVAINSIIPLVIFGFILTGIGCCCIVPVLFATASKIPNVPAVQGYGMITTGGLVGFLAGPSIIGFISEQYTLSLGFIFTFIMLLFAAFAGYRNRYLG</sequence>
<comment type="subcellular location">
    <subcellularLocation>
        <location evidence="1">Membrane</location>
        <topology evidence="1">Multi-pass membrane protein</topology>
    </subcellularLocation>
</comment>
<dbReference type="PANTHER" id="PTHR23514">
    <property type="entry name" value="BYPASS OF STOP CODON PROTEIN 6"/>
    <property type="match status" value="1"/>
</dbReference>
<keyword evidence="2 5" id="KW-0812">Transmembrane</keyword>
<evidence type="ECO:0000256" key="5">
    <source>
        <dbReference type="SAM" id="Phobius"/>
    </source>
</evidence>
<name>A0ABV7YV89_9BACT</name>
<feature type="transmembrane region" description="Helical" evidence="5">
    <location>
        <begin position="168"/>
        <end position="188"/>
    </location>
</feature>
<feature type="domain" description="Major facilitator superfamily (MFS) profile" evidence="6">
    <location>
        <begin position="208"/>
        <end position="384"/>
    </location>
</feature>
<dbReference type="RefSeq" id="WP_379837503.1">
    <property type="nucleotide sequence ID" value="NZ_JBHRYQ010000001.1"/>
</dbReference>
<feature type="transmembrane region" description="Helical" evidence="5">
    <location>
        <begin position="208"/>
        <end position="229"/>
    </location>
</feature>
<accession>A0ABV7YV89</accession>
<gene>
    <name evidence="7" type="ORF">ACFOOI_09795</name>
</gene>
<evidence type="ECO:0000256" key="3">
    <source>
        <dbReference type="ARBA" id="ARBA00022989"/>
    </source>
</evidence>
<feature type="transmembrane region" description="Helical" evidence="5">
    <location>
        <begin position="359"/>
        <end position="378"/>
    </location>
</feature>
<dbReference type="EMBL" id="JBHRYQ010000001">
    <property type="protein sequence ID" value="MFC3810945.1"/>
    <property type="molecule type" value="Genomic_DNA"/>
</dbReference>
<dbReference type="InterPro" id="IPR020846">
    <property type="entry name" value="MFS_dom"/>
</dbReference>
<feature type="transmembrane region" description="Helical" evidence="5">
    <location>
        <begin position="241"/>
        <end position="262"/>
    </location>
</feature>
<keyword evidence="3 5" id="KW-1133">Transmembrane helix</keyword>
<feature type="transmembrane region" description="Helical" evidence="5">
    <location>
        <begin position="274"/>
        <end position="291"/>
    </location>
</feature>
<protein>
    <submittedName>
        <fullName evidence="7">MFS transporter</fullName>
    </submittedName>
</protein>
<evidence type="ECO:0000313" key="8">
    <source>
        <dbReference type="Proteomes" id="UP001595616"/>
    </source>
</evidence>
<feature type="transmembrane region" description="Helical" evidence="5">
    <location>
        <begin position="50"/>
        <end position="72"/>
    </location>
</feature>
<evidence type="ECO:0000256" key="2">
    <source>
        <dbReference type="ARBA" id="ARBA00022692"/>
    </source>
</evidence>
<evidence type="ECO:0000256" key="4">
    <source>
        <dbReference type="ARBA" id="ARBA00023136"/>
    </source>
</evidence>
<dbReference type="InterPro" id="IPR036259">
    <property type="entry name" value="MFS_trans_sf"/>
</dbReference>
<dbReference type="InterPro" id="IPR011701">
    <property type="entry name" value="MFS"/>
</dbReference>
<feature type="transmembrane region" description="Helical" evidence="5">
    <location>
        <begin position="15"/>
        <end position="38"/>
    </location>
</feature>
<keyword evidence="4 5" id="KW-0472">Membrane</keyword>
<organism evidence="7 8">
    <name type="scientific">Lacihabitans lacunae</name>
    <dbReference type="NCBI Taxonomy" id="1028214"/>
    <lineage>
        <taxon>Bacteria</taxon>
        <taxon>Pseudomonadati</taxon>
        <taxon>Bacteroidota</taxon>
        <taxon>Cytophagia</taxon>
        <taxon>Cytophagales</taxon>
        <taxon>Leadbetterellaceae</taxon>
        <taxon>Lacihabitans</taxon>
    </lineage>
</organism>
<dbReference type="Pfam" id="PF07690">
    <property type="entry name" value="MFS_1"/>
    <property type="match status" value="1"/>
</dbReference>
<dbReference type="Proteomes" id="UP001595616">
    <property type="component" value="Unassembled WGS sequence"/>
</dbReference>
<evidence type="ECO:0000259" key="6">
    <source>
        <dbReference type="PROSITE" id="PS50850"/>
    </source>
</evidence>
<feature type="transmembrane region" description="Helical" evidence="5">
    <location>
        <begin position="142"/>
        <end position="162"/>
    </location>
</feature>
<dbReference type="PROSITE" id="PS50850">
    <property type="entry name" value="MFS"/>
    <property type="match status" value="1"/>
</dbReference>
<comment type="caution">
    <text evidence="7">The sequence shown here is derived from an EMBL/GenBank/DDBJ whole genome shotgun (WGS) entry which is preliminary data.</text>
</comment>
<dbReference type="InterPro" id="IPR051788">
    <property type="entry name" value="MFS_Transporter"/>
</dbReference>
<proteinExistence type="predicted"/>
<reference evidence="8" key="1">
    <citation type="journal article" date="2019" name="Int. J. Syst. Evol. Microbiol.">
        <title>The Global Catalogue of Microorganisms (GCM) 10K type strain sequencing project: providing services to taxonomists for standard genome sequencing and annotation.</title>
        <authorList>
            <consortium name="The Broad Institute Genomics Platform"/>
            <consortium name="The Broad Institute Genome Sequencing Center for Infectious Disease"/>
            <person name="Wu L."/>
            <person name="Ma J."/>
        </authorList>
    </citation>
    <scope>NUCLEOTIDE SEQUENCE [LARGE SCALE GENOMIC DNA]</scope>
    <source>
        <strain evidence="8">CECT 7956</strain>
    </source>
</reference>
<feature type="transmembrane region" description="Helical" evidence="5">
    <location>
        <begin position="297"/>
        <end position="320"/>
    </location>
</feature>
<feature type="transmembrane region" description="Helical" evidence="5">
    <location>
        <begin position="332"/>
        <end position="353"/>
    </location>
</feature>
<dbReference type="CDD" id="cd17393">
    <property type="entry name" value="MFS_MosC_like"/>
    <property type="match status" value="1"/>
</dbReference>
<dbReference type="Gene3D" id="1.20.1250.20">
    <property type="entry name" value="MFS general substrate transporter like domains"/>
    <property type="match status" value="2"/>
</dbReference>
<dbReference type="PANTHER" id="PTHR23514:SF13">
    <property type="entry name" value="INNER MEMBRANE PROTEIN YBJJ"/>
    <property type="match status" value="1"/>
</dbReference>
<feature type="transmembrane region" description="Helical" evidence="5">
    <location>
        <begin position="101"/>
        <end position="121"/>
    </location>
</feature>
<evidence type="ECO:0000313" key="7">
    <source>
        <dbReference type="EMBL" id="MFC3810945.1"/>
    </source>
</evidence>